<comment type="similarity">
    <text evidence="2 10">Belongs to the aconitase/IPM isomerase family.</text>
</comment>
<dbReference type="InterPro" id="IPR015931">
    <property type="entry name" value="Acnase/IPM_dHydase_lsu_aba_1/3"/>
</dbReference>
<dbReference type="GO" id="GO:0051539">
    <property type="term" value="F:4 iron, 4 sulfur cluster binding"/>
    <property type="evidence" value="ECO:0007669"/>
    <property type="project" value="UniProtKB-KW"/>
</dbReference>
<keyword evidence="5" id="KW-0479">Metal-binding</keyword>
<name>A0A8C7Z604_9TELE</name>
<dbReference type="NCBIfam" id="NF006757">
    <property type="entry name" value="PRK09277.1"/>
    <property type="match status" value="1"/>
</dbReference>
<feature type="domain" description="Aconitase/3-isopropylmalate dehydratase large subunit alpha/beta/alpha" evidence="11">
    <location>
        <begin position="58"/>
        <end position="550"/>
    </location>
</feature>
<dbReference type="Gene3D" id="6.10.190.10">
    <property type="match status" value="1"/>
</dbReference>
<keyword evidence="14" id="KW-1185">Reference proteome</keyword>
<dbReference type="Pfam" id="PF00694">
    <property type="entry name" value="Aconitase_C"/>
    <property type="match status" value="1"/>
</dbReference>
<dbReference type="GO" id="GO:0030350">
    <property type="term" value="F:iron-responsive element binding"/>
    <property type="evidence" value="ECO:0007669"/>
    <property type="project" value="UniProtKB-ARBA"/>
</dbReference>
<dbReference type="PRINTS" id="PR00415">
    <property type="entry name" value="ACONITASE"/>
</dbReference>
<dbReference type="PROSITE" id="PS01244">
    <property type="entry name" value="ACONITASE_2"/>
    <property type="match status" value="1"/>
</dbReference>
<keyword evidence="7 10" id="KW-0411">Iron-sulfur</keyword>
<evidence type="ECO:0000256" key="7">
    <source>
        <dbReference type="ARBA" id="ARBA00023014"/>
    </source>
</evidence>
<evidence type="ECO:0000256" key="3">
    <source>
        <dbReference type="ARBA" id="ARBA00012926"/>
    </source>
</evidence>
<keyword evidence="6 10" id="KW-0408">Iron</keyword>
<dbReference type="FunFam" id="3.20.19.10:FF:000001">
    <property type="entry name" value="Aconitate hydratase"/>
    <property type="match status" value="1"/>
</dbReference>
<dbReference type="InterPro" id="IPR000573">
    <property type="entry name" value="AconitaseA/IPMdHydase_ssu_swvl"/>
</dbReference>
<dbReference type="FunFam" id="3.30.499.10:FF:000011">
    <property type="entry name" value="Iron-responsive element binding protein 2"/>
    <property type="match status" value="1"/>
</dbReference>
<dbReference type="GO" id="GO:0005737">
    <property type="term" value="C:cytoplasm"/>
    <property type="evidence" value="ECO:0007669"/>
    <property type="project" value="UniProtKB-SubCell"/>
</dbReference>
<dbReference type="NCBIfam" id="TIGR01341">
    <property type="entry name" value="aconitase_1"/>
    <property type="match status" value="1"/>
</dbReference>
<evidence type="ECO:0000313" key="13">
    <source>
        <dbReference type="Ensembl" id="ENSOSIP00000038129.1"/>
    </source>
</evidence>
<dbReference type="Ensembl" id="ENSOSIT00000040188.1">
    <property type="protein sequence ID" value="ENSOSIP00000038129.1"/>
    <property type="gene ID" value="ENSOSIG00000011206.1"/>
</dbReference>
<dbReference type="Pfam" id="PF00330">
    <property type="entry name" value="Aconitase"/>
    <property type="match status" value="1"/>
</dbReference>
<dbReference type="CDD" id="cd01580">
    <property type="entry name" value="AcnA_IRP_Swivel"/>
    <property type="match status" value="1"/>
</dbReference>
<dbReference type="SUPFAM" id="SSF53732">
    <property type="entry name" value="Aconitase iron-sulfur domain"/>
    <property type="match status" value="1"/>
</dbReference>
<dbReference type="InterPro" id="IPR036008">
    <property type="entry name" value="Aconitase_4Fe-4S_dom"/>
</dbReference>
<organism evidence="13 14">
    <name type="scientific">Oryzias sinensis</name>
    <name type="common">Chinese medaka</name>
    <dbReference type="NCBI Taxonomy" id="183150"/>
    <lineage>
        <taxon>Eukaryota</taxon>
        <taxon>Metazoa</taxon>
        <taxon>Chordata</taxon>
        <taxon>Craniata</taxon>
        <taxon>Vertebrata</taxon>
        <taxon>Euteleostomi</taxon>
        <taxon>Actinopterygii</taxon>
        <taxon>Neopterygii</taxon>
        <taxon>Teleostei</taxon>
        <taxon>Neoteleostei</taxon>
        <taxon>Acanthomorphata</taxon>
        <taxon>Ovalentaria</taxon>
        <taxon>Atherinomorphae</taxon>
        <taxon>Beloniformes</taxon>
        <taxon>Adrianichthyidae</taxon>
        <taxon>Oryziinae</taxon>
        <taxon>Oryzias</taxon>
    </lineage>
</organism>
<dbReference type="AlphaFoldDB" id="A0A8C7Z604"/>
<comment type="cofactor">
    <cofactor evidence="1">
        <name>[4Fe-4S] cluster</name>
        <dbReference type="ChEBI" id="CHEBI:49883"/>
    </cofactor>
</comment>
<protein>
    <recommendedName>
        <fullName evidence="3">aconitate hydratase</fullName>
        <ecNumber evidence="3">4.2.1.3</ecNumber>
    </recommendedName>
</protein>
<dbReference type="InterPro" id="IPR015928">
    <property type="entry name" value="Aconitase/3IPM_dehydase_swvl"/>
</dbReference>
<dbReference type="PROSITE" id="PS00450">
    <property type="entry name" value="ACONITASE_1"/>
    <property type="match status" value="1"/>
</dbReference>
<dbReference type="FunFam" id="3.30.499.10:FF:000005">
    <property type="entry name" value="cytoplasmic aconitate hydratase"/>
    <property type="match status" value="1"/>
</dbReference>
<dbReference type="GeneTree" id="ENSGT00940000157796"/>
<evidence type="ECO:0000256" key="5">
    <source>
        <dbReference type="ARBA" id="ARBA00022723"/>
    </source>
</evidence>
<dbReference type="GO" id="GO:0003994">
    <property type="term" value="F:aconitate hydratase activity"/>
    <property type="evidence" value="ECO:0007669"/>
    <property type="project" value="UniProtKB-EC"/>
</dbReference>
<dbReference type="InterPro" id="IPR001030">
    <property type="entry name" value="Acoase/IPM_deHydtase_lsu_aba"/>
</dbReference>
<evidence type="ECO:0000256" key="9">
    <source>
        <dbReference type="ARBA" id="ARBA00023501"/>
    </source>
</evidence>
<dbReference type="SUPFAM" id="SSF52016">
    <property type="entry name" value="LeuD/IlvD-like"/>
    <property type="match status" value="1"/>
</dbReference>
<feature type="domain" description="Aconitase A/isopropylmalate dehydratase small subunit swivel" evidence="12">
    <location>
        <begin position="677"/>
        <end position="803"/>
    </location>
</feature>
<keyword evidence="4 10" id="KW-0004">4Fe-4S</keyword>
<reference evidence="13" key="2">
    <citation type="submission" date="2025-09" db="UniProtKB">
        <authorList>
            <consortium name="Ensembl"/>
        </authorList>
    </citation>
    <scope>IDENTIFICATION</scope>
</reference>
<dbReference type="Gene3D" id="3.20.19.10">
    <property type="entry name" value="Aconitase, domain 4"/>
    <property type="match status" value="1"/>
</dbReference>
<evidence type="ECO:0000256" key="1">
    <source>
        <dbReference type="ARBA" id="ARBA00001966"/>
    </source>
</evidence>
<evidence type="ECO:0000256" key="8">
    <source>
        <dbReference type="ARBA" id="ARBA00023239"/>
    </source>
</evidence>
<keyword evidence="10" id="KW-0963">Cytoplasm</keyword>
<evidence type="ECO:0000256" key="6">
    <source>
        <dbReference type="ARBA" id="ARBA00023004"/>
    </source>
</evidence>
<evidence type="ECO:0000256" key="4">
    <source>
        <dbReference type="ARBA" id="ARBA00022485"/>
    </source>
</evidence>
<evidence type="ECO:0000313" key="14">
    <source>
        <dbReference type="Proteomes" id="UP000694383"/>
    </source>
</evidence>
<evidence type="ECO:0000259" key="12">
    <source>
        <dbReference type="Pfam" id="PF00694"/>
    </source>
</evidence>
<evidence type="ECO:0000256" key="2">
    <source>
        <dbReference type="ARBA" id="ARBA00007185"/>
    </source>
</evidence>
<dbReference type="InterPro" id="IPR006249">
    <property type="entry name" value="Aconitase/IRP2"/>
</dbReference>
<comment type="subcellular location">
    <subcellularLocation>
        <location evidence="10">Cytoplasm</location>
    </subcellularLocation>
</comment>
<dbReference type="Proteomes" id="UP000694383">
    <property type="component" value="Unplaced"/>
</dbReference>
<dbReference type="GO" id="GO:0046872">
    <property type="term" value="F:metal ion binding"/>
    <property type="evidence" value="ECO:0007669"/>
    <property type="project" value="UniProtKB-KW"/>
</dbReference>
<comment type="catalytic activity">
    <reaction evidence="9">
        <text>citrate = D-threo-isocitrate</text>
        <dbReference type="Rhea" id="RHEA:10336"/>
        <dbReference type="ChEBI" id="CHEBI:15562"/>
        <dbReference type="ChEBI" id="CHEBI:16947"/>
        <dbReference type="EC" id="4.2.1.3"/>
    </reaction>
</comment>
<dbReference type="EC" id="4.2.1.3" evidence="3"/>
<evidence type="ECO:0000256" key="10">
    <source>
        <dbReference type="RuleBase" id="RU361275"/>
    </source>
</evidence>
<dbReference type="InterPro" id="IPR018136">
    <property type="entry name" value="Aconitase_4Fe-4S_BS"/>
</dbReference>
<accession>A0A8C7Z604</accession>
<dbReference type="InterPro" id="IPR044137">
    <property type="entry name" value="AcnA_IRP_Swivel"/>
</dbReference>
<dbReference type="NCBIfam" id="NF009520">
    <property type="entry name" value="PRK12881.1"/>
    <property type="match status" value="1"/>
</dbReference>
<reference evidence="13" key="1">
    <citation type="submission" date="2025-08" db="UniProtKB">
        <authorList>
            <consortium name="Ensembl"/>
        </authorList>
    </citation>
    <scope>IDENTIFICATION</scope>
</reference>
<keyword evidence="8" id="KW-0456">Lyase</keyword>
<dbReference type="CDD" id="cd01586">
    <property type="entry name" value="AcnA_IRP"/>
    <property type="match status" value="1"/>
</dbReference>
<sequence length="883" mass="96663">HVTLNTHLAHGFHTGQAGRGFFCYYRLPLSIRVFLEAAIRNCDGFYTTEGDVENILDWQQQQDKAEVPFTPARVLLQDFTGIPAMVDLAAMRDAVAKHGEDPSLVNPKCPTDLIVDHSLQIDFSKCFFICRTETAVKNQEMELIRNKERLQFFKWCSKAFKNVNVVPPDVGAVHQVNLEYLSRVAQVSDGVIYPDSVVGTDSHTTMINGLGILGWGVGGIESEAVMLGQPVSLTLPQVVGCKLVGSINPLSTSIDIVLGITKHLRQAGIAGRFVEFFGPGVSQLSAPDRTTIANMCPEYNATVSFFPIDRVTLKHFKKTSEPLSRLAHLFPQRTDRKALMFLQVIEINLSSMVPHVSGPKRPQDRVAVSNMKADFQSCLEEKVGFKGFHISKEKQETRVPFLHCGQEYQLVHGSVVIAAVISCTNNCNPSVMLTAGLLAKKAVEAGLTVKPYIRTSLAPGSGMVTHYLNSSGVLPYFSQLGFQVIGYGCATCVGNTAPLPDAVVDAIKQGDLVTCGLLSGNRHFEGRLCDCVRANYLASPPLVVAYAIAGTVGIDFEKEPLGKGVFVVYLSDIWPSREEVQQTEEDTVISSVFKDLRGRMEKGNTFWNNIESPDSVVFPWDPKSTYIRCPPFFSNLSKELPAPQSIENAHALLFLGDKVSTDHISPAGSIARASTAAKYLQSRRLTPREFNSYGARRGNDAVMTRGTFASIKLLNRFIGKPSPKTLHIPSGQTLDVFEAADRYQRDGVPLVILAGKEYGSGNSRDWVAKGPYLLGVRAVIAESFEKLHKSQLVGMGIMPLQFLPGQSADSLELSGKERFSIVLPESLSPRQQLTVKVCAGTCARLRIDVIIFQHGGLLRYVAQTFLRSGSQPRAGAAERAPCP</sequence>
<dbReference type="PANTHER" id="PTHR11670">
    <property type="entry name" value="ACONITASE/IRON-RESPONSIVE ELEMENT FAMILY MEMBER"/>
    <property type="match status" value="1"/>
</dbReference>
<proteinExistence type="inferred from homology"/>
<dbReference type="Gene3D" id="3.30.499.10">
    <property type="entry name" value="Aconitase, domain 3"/>
    <property type="match status" value="2"/>
</dbReference>
<evidence type="ECO:0000259" key="11">
    <source>
        <dbReference type="Pfam" id="PF00330"/>
    </source>
</evidence>